<evidence type="ECO:0000256" key="5">
    <source>
        <dbReference type="PIRSR" id="PIRSR604294-1"/>
    </source>
</evidence>
<feature type="binding site" evidence="5">
    <location>
        <position position="78"/>
    </location>
    <ligand>
        <name>Fe cation</name>
        <dbReference type="ChEBI" id="CHEBI:24875"/>
        <note>catalytic</note>
    </ligand>
</feature>
<sequence>MVRKGLRELATASLPAGQIPSRSFTAHPKVDLKSKELVCWGTQTKGPGTKDCCHFALDSDGKKTEECWFKNPFCGFLHDAGVSEDYVALMLVPMPVDIEEMKKDGSHYTYDHDLDLHWGLVPRRGSDASKGQMEVGPDGEVEKVFVETVLAYGNVLPFFPEENRKDSSPAINDIKIQLVRFA</sequence>
<reference evidence="6 7" key="1">
    <citation type="journal article" date="2016" name="BMC Genomics">
        <title>Genome sequencing and secondary metabolism of the postharvest pathogen Penicillium griseofulvum.</title>
        <authorList>
            <person name="Banani H."/>
            <person name="Marcet-Houben M."/>
            <person name="Ballester A.R."/>
            <person name="Abbruscato P."/>
            <person name="Gonzalez-Candelas L."/>
            <person name="Gabaldon T."/>
            <person name="Spadaro D."/>
        </authorList>
    </citation>
    <scope>NUCLEOTIDE SEQUENCE [LARGE SCALE GENOMIC DNA]</scope>
    <source>
        <strain evidence="6 7">PG3</strain>
    </source>
</reference>
<dbReference type="PANTHER" id="PTHR10543">
    <property type="entry name" value="BETA-CAROTENE DIOXYGENASE"/>
    <property type="match status" value="1"/>
</dbReference>
<evidence type="ECO:0000256" key="2">
    <source>
        <dbReference type="ARBA" id="ARBA00022723"/>
    </source>
</evidence>
<dbReference type="PANTHER" id="PTHR10543:SF89">
    <property type="entry name" value="CAROTENOID 9,10(9',10')-CLEAVAGE DIOXYGENASE 1"/>
    <property type="match status" value="1"/>
</dbReference>
<organism evidence="6 7">
    <name type="scientific">Penicillium patulum</name>
    <name type="common">Penicillium griseofulvum</name>
    <dbReference type="NCBI Taxonomy" id="5078"/>
    <lineage>
        <taxon>Eukaryota</taxon>
        <taxon>Fungi</taxon>
        <taxon>Dikarya</taxon>
        <taxon>Ascomycota</taxon>
        <taxon>Pezizomycotina</taxon>
        <taxon>Eurotiomycetes</taxon>
        <taxon>Eurotiomycetidae</taxon>
        <taxon>Eurotiales</taxon>
        <taxon>Aspergillaceae</taxon>
        <taxon>Penicillium</taxon>
    </lineage>
</organism>
<evidence type="ECO:0000256" key="3">
    <source>
        <dbReference type="ARBA" id="ARBA00023002"/>
    </source>
</evidence>
<dbReference type="Proteomes" id="UP000070168">
    <property type="component" value="Unassembled WGS sequence"/>
</dbReference>
<accession>A0A135LD62</accession>
<dbReference type="OrthoDB" id="1069523at2759"/>
<dbReference type="AlphaFoldDB" id="A0A135LD62"/>
<evidence type="ECO:0000313" key="7">
    <source>
        <dbReference type="Proteomes" id="UP000070168"/>
    </source>
</evidence>
<protein>
    <submittedName>
        <fullName evidence="6">Carotenoid oxygenase</fullName>
    </submittedName>
</protein>
<evidence type="ECO:0000313" key="6">
    <source>
        <dbReference type="EMBL" id="KXG46904.1"/>
    </source>
</evidence>
<dbReference type="STRING" id="5078.A0A135LD62"/>
<dbReference type="RefSeq" id="XP_040645440.1">
    <property type="nucleotide sequence ID" value="XM_040791363.1"/>
</dbReference>
<dbReference type="GeneID" id="63706663"/>
<evidence type="ECO:0000256" key="1">
    <source>
        <dbReference type="ARBA" id="ARBA00006787"/>
    </source>
</evidence>
<feature type="binding site" evidence="5">
    <location>
        <position position="27"/>
    </location>
    <ligand>
        <name>Fe cation</name>
        <dbReference type="ChEBI" id="CHEBI:24875"/>
        <note>catalytic</note>
    </ligand>
</feature>
<gene>
    <name evidence="6" type="ORF">PGRI_036500</name>
</gene>
<evidence type="ECO:0000256" key="4">
    <source>
        <dbReference type="ARBA" id="ARBA00023004"/>
    </source>
</evidence>
<keyword evidence="7" id="KW-1185">Reference proteome</keyword>
<dbReference type="Pfam" id="PF03055">
    <property type="entry name" value="RPE65"/>
    <property type="match status" value="1"/>
</dbReference>
<dbReference type="EMBL" id="LHQR01000067">
    <property type="protein sequence ID" value="KXG46904.1"/>
    <property type="molecule type" value="Genomic_DNA"/>
</dbReference>
<name>A0A135LD62_PENPA</name>
<comment type="similarity">
    <text evidence="1">Belongs to the carotenoid oxygenase family.</text>
</comment>
<dbReference type="InterPro" id="IPR004294">
    <property type="entry name" value="Carotenoid_Oase"/>
</dbReference>
<dbReference type="GO" id="GO:0046872">
    <property type="term" value="F:metal ion binding"/>
    <property type="evidence" value="ECO:0007669"/>
    <property type="project" value="UniProtKB-KW"/>
</dbReference>
<comment type="cofactor">
    <cofactor evidence="5">
        <name>Fe(2+)</name>
        <dbReference type="ChEBI" id="CHEBI:29033"/>
    </cofactor>
    <text evidence="5">Binds 1 Fe(2+) ion per subunit.</text>
</comment>
<keyword evidence="3" id="KW-0560">Oxidoreductase</keyword>
<comment type="caution">
    <text evidence="6">The sequence shown here is derived from an EMBL/GenBank/DDBJ whole genome shotgun (WGS) entry which is preliminary data.</text>
</comment>
<dbReference type="GO" id="GO:0010436">
    <property type="term" value="F:carotenoid dioxygenase activity"/>
    <property type="evidence" value="ECO:0007669"/>
    <property type="project" value="TreeGrafter"/>
</dbReference>
<keyword evidence="4 5" id="KW-0408">Iron</keyword>
<keyword evidence="2 5" id="KW-0479">Metal-binding</keyword>
<proteinExistence type="inferred from homology"/>
<dbReference type="GO" id="GO:0016121">
    <property type="term" value="P:carotene catabolic process"/>
    <property type="evidence" value="ECO:0007669"/>
    <property type="project" value="TreeGrafter"/>
</dbReference>